<reference evidence="1" key="1">
    <citation type="submission" date="2014-11" db="EMBL/GenBank/DDBJ databases">
        <authorList>
            <person name="Amaro Gonzalez C."/>
        </authorList>
    </citation>
    <scope>NUCLEOTIDE SEQUENCE</scope>
</reference>
<evidence type="ECO:0000313" key="1">
    <source>
        <dbReference type="EMBL" id="JAH63129.1"/>
    </source>
</evidence>
<dbReference type="EMBL" id="GBXM01045448">
    <property type="protein sequence ID" value="JAH63129.1"/>
    <property type="molecule type" value="Transcribed_RNA"/>
</dbReference>
<dbReference type="AlphaFoldDB" id="A0A0E9UB73"/>
<protein>
    <submittedName>
        <fullName evidence="1">Uncharacterized protein</fullName>
    </submittedName>
</protein>
<accession>A0A0E9UB73</accession>
<organism evidence="1">
    <name type="scientific">Anguilla anguilla</name>
    <name type="common">European freshwater eel</name>
    <name type="synonym">Muraena anguilla</name>
    <dbReference type="NCBI Taxonomy" id="7936"/>
    <lineage>
        <taxon>Eukaryota</taxon>
        <taxon>Metazoa</taxon>
        <taxon>Chordata</taxon>
        <taxon>Craniata</taxon>
        <taxon>Vertebrata</taxon>
        <taxon>Euteleostomi</taxon>
        <taxon>Actinopterygii</taxon>
        <taxon>Neopterygii</taxon>
        <taxon>Teleostei</taxon>
        <taxon>Anguilliformes</taxon>
        <taxon>Anguillidae</taxon>
        <taxon>Anguilla</taxon>
    </lineage>
</organism>
<sequence length="27" mass="3238">MHIQYNVLIHSIPSKAMDYVRTMKHHS</sequence>
<reference evidence="1" key="2">
    <citation type="journal article" date="2015" name="Fish Shellfish Immunol.">
        <title>Early steps in the European eel (Anguilla anguilla)-Vibrio vulnificus interaction in the gills: Role of the RtxA13 toxin.</title>
        <authorList>
            <person name="Callol A."/>
            <person name="Pajuelo D."/>
            <person name="Ebbesson L."/>
            <person name="Teles M."/>
            <person name="MacKenzie S."/>
            <person name="Amaro C."/>
        </authorList>
    </citation>
    <scope>NUCLEOTIDE SEQUENCE</scope>
</reference>
<proteinExistence type="predicted"/>
<name>A0A0E9UB73_ANGAN</name>